<dbReference type="InterPro" id="IPR020846">
    <property type="entry name" value="MFS_dom"/>
</dbReference>
<evidence type="ECO:0000256" key="1">
    <source>
        <dbReference type="ARBA" id="ARBA00004141"/>
    </source>
</evidence>
<evidence type="ECO:0000256" key="6">
    <source>
        <dbReference type="RuleBase" id="RU003346"/>
    </source>
</evidence>
<dbReference type="PROSITE" id="PS00217">
    <property type="entry name" value="SUGAR_TRANSPORT_2"/>
    <property type="match status" value="1"/>
</dbReference>
<comment type="subcellular location">
    <subcellularLocation>
        <location evidence="1">Membrane</location>
        <topology evidence="1">Multi-pass membrane protein</topology>
    </subcellularLocation>
</comment>
<name>A0A9P0AWZ4_BRAAE</name>
<keyword evidence="5" id="KW-0325">Glycoprotein</keyword>
<evidence type="ECO:0000256" key="7">
    <source>
        <dbReference type="SAM" id="Phobius"/>
    </source>
</evidence>
<dbReference type="NCBIfam" id="TIGR00879">
    <property type="entry name" value="SP"/>
    <property type="match status" value="1"/>
</dbReference>
<feature type="domain" description="Major facilitator superfamily (MFS) profile" evidence="8">
    <location>
        <begin position="22"/>
        <end position="470"/>
    </location>
</feature>
<evidence type="ECO:0000256" key="4">
    <source>
        <dbReference type="ARBA" id="ARBA00023136"/>
    </source>
</evidence>
<accession>A0A9P0AWZ4</accession>
<keyword evidence="2 7" id="KW-0812">Transmembrane</keyword>
<evidence type="ECO:0000259" key="8">
    <source>
        <dbReference type="PROSITE" id="PS50850"/>
    </source>
</evidence>
<dbReference type="Pfam" id="PF00083">
    <property type="entry name" value="Sugar_tr"/>
    <property type="match status" value="1"/>
</dbReference>
<dbReference type="GO" id="GO:0016020">
    <property type="term" value="C:membrane"/>
    <property type="evidence" value="ECO:0007669"/>
    <property type="project" value="UniProtKB-SubCell"/>
</dbReference>
<keyword evidence="3 7" id="KW-1133">Transmembrane helix</keyword>
<dbReference type="InterPro" id="IPR005829">
    <property type="entry name" value="Sugar_transporter_CS"/>
</dbReference>
<dbReference type="OrthoDB" id="6612291at2759"/>
<evidence type="ECO:0000256" key="3">
    <source>
        <dbReference type="ARBA" id="ARBA00022989"/>
    </source>
</evidence>
<feature type="transmembrane region" description="Helical" evidence="7">
    <location>
        <begin position="153"/>
        <end position="174"/>
    </location>
</feature>
<keyword evidence="6" id="KW-0813">Transport</keyword>
<dbReference type="InterPro" id="IPR050549">
    <property type="entry name" value="MFS_Trehalose_Transporter"/>
</dbReference>
<feature type="transmembrane region" description="Helical" evidence="7">
    <location>
        <begin position="383"/>
        <end position="404"/>
    </location>
</feature>
<feature type="transmembrane region" description="Helical" evidence="7">
    <location>
        <begin position="416"/>
        <end position="435"/>
    </location>
</feature>
<keyword evidence="4 7" id="KW-0472">Membrane</keyword>
<sequence length="494" mass="54473">MCQNEVCEKQKSERSVKRQILLGLLTNFSSIAPSMSLGFSAVAIPALVSITNPNALTDNQASWFASIASLATPFGCFFAGPIADRYGRKTALFCVNLTCFLGWIVIAAAHFFSGLQFPILLLGRILTGLSTGLSSVPATIYMAEISSPKLRGVFTTWSSISFAIGVLIIYMLGYALKDSWMIMALFTAVFPCIGILLNALFIPESPSWLIAKNRVDEAKLNMCYVFGVKESNYQVEQEIESLIKTKTVKNGTNKSPMSVQLRKKIKMMMKPAFYNAFVIVVVFFFFQQFSGTFSIVFYAISIVENAGVKFDPYLAIVLIGVVRMFSAILLSYITKKFGRRPLAIFSGLGMSVCMLVLGGYILLIEQGKVSGDVQSKLLFLPVLLLLLYFFTSTLGFLPLPFAFAAEVFPTKLRGTATGLSSGIGYFFNFITVKIYPAMVGSMYKQGVFFFYGAISFIGTIFVLLCLPETKGKSLADIEEYFGGKKVRRKENEVV</sequence>
<organism evidence="9 10">
    <name type="scientific">Brassicogethes aeneus</name>
    <name type="common">Rape pollen beetle</name>
    <name type="synonym">Meligethes aeneus</name>
    <dbReference type="NCBI Taxonomy" id="1431903"/>
    <lineage>
        <taxon>Eukaryota</taxon>
        <taxon>Metazoa</taxon>
        <taxon>Ecdysozoa</taxon>
        <taxon>Arthropoda</taxon>
        <taxon>Hexapoda</taxon>
        <taxon>Insecta</taxon>
        <taxon>Pterygota</taxon>
        <taxon>Neoptera</taxon>
        <taxon>Endopterygota</taxon>
        <taxon>Coleoptera</taxon>
        <taxon>Polyphaga</taxon>
        <taxon>Cucujiformia</taxon>
        <taxon>Nitidulidae</taxon>
        <taxon>Meligethinae</taxon>
        <taxon>Brassicogethes</taxon>
    </lineage>
</organism>
<comment type="similarity">
    <text evidence="6">Belongs to the major facilitator superfamily. Sugar transporter (TC 2.A.1.1) family.</text>
</comment>
<feature type="transmembrane region" description="Helical" evidence="7">
    <location>
        <begin position="119"/>
        <end position="141"/>
    </location>
</feature>
<dbReference type="Proteomes" id="UP001154078">
    <property type="component" value="Chromosome 11"/>
</dbReference>
<feature type="transmembrane region" description="Helical" evidence="7">
    <location>
        <begin position="20"/>
        <end position="48"/>
    </location>
</feature>
<dbReference type="PROSITE" id="PS50850">
    <property type="entry name" value="MFS"/>
    <property type="match status" value="1"/>
</dbReference>
<feature type="transmembrane region" description="Helical" evidence="7">
    <location>
        <begin position="180"/>
        <end position="202"/>
    </location>
</feature>
<gene>
    <name evidence="9" type="ORF">MELIAE_LOCUS2457</name>
</gene>
<dbReference type="PANTHER" id="PTHR48021:SF89">
    <property type="entry name" value="FI02132P-RELATED"/>
    <property type="match status" value="1"/>
</dbReference>
<proteinExistence type="inferred from homology"/>
<dbReference type="SUPFAM" id="SSF103473">
    <property type="entry name" value="MFS general substrate transporter"/>
    <property type="match status" value="1"/>
</dbReference>
<evidence type="ECO:0000256" key="5">
    <source>
        <dbReference type="ARBA" id="ARBA00023180"/>
    </source>
</evidence>
<feature type="transmembrane region" description="Helical" evidence="7">
    <location>
        <begin position="312"/>
        <end position="330"/>
    </location>
</feature>
<dbReference type="Gene3D" id="1.20.1250.20">
    <property type="entry name" value="MFS general substrate transporter like domains"/>
    <property type="match status" value="1"/>
</dbReference>
<dbReference type="InterPro" id="IPR005828">
    <property type="entry name" value="MFS_sugar_transport-like"/>
</dbReference>
<feature type="transmembrane region" description="Helical" evidence="7">
    <location>
        <begin position="447"/>
        <end position="466"/>
    </location>
</feature>
<feature type="transmembrane region" description="Helical" evidence="7">
    <location>
        <begin position="91"/>
        <end position="113"/>
    </location>
</feature>
<dbReference type="PRINTS" id="PR00171">
    <property type="entry name" value="SUGRTRNSPORT"/>
</dbReference>
<dbReference type="InterPro" id="IPR003663">
    <property type="entry name" value="Sugar/inositol_transpt"/>
</dbReference>
<dbReference type="EMBL" id="OV121142">
    <property type="protein sequence ID" value="CAH0549258.1"/>
    <property type="molecule type" value="Genomic_DNA"/>
</dbReference>
<dbReference type="PANTHER" id="PTHR48021">
    <property type="match status" value="1"/>
</dbReference>
<protein>
    <recommendedName>
        <fullName evidence="8">Major facilitator superfamily (MFS) profile domain-containing protein</fullName>
    </recommendedName>
</protein>
<feature type="transmembrane region" description="Helical" evidence="7">
    <location>
        <begin position="272"/>
        <end position="300"/>
    </location>
</feature>
<keyword evidence="10" id="KW-1185">Reference proteome</keyword>
<dbReference type="GO" id="GO:0022857">
    <property type="term" value="F:transmembrane transporter activity"/>
    <property type="evidence" value="ECO:0007669"/>
    <property type="project" value="InterPro"/>
</dbReference>
<dbReference type="AlphaFoldDB" id="A0A9P0AWZ4"/>
<evidence type="ECO:0000313" key="10">
    <source>
        <dbReference type="Proteomes" id="UP001154078"/>
    </source>
</evidence>
<dbReference type="FunFam" id="1.20.1250.20:FF:000249">
    <property type="entry name" value="facilitated trehalose transporter Tret1"/>
    <property type="match status" value="1"/>
</dbReference>
<reference evidence="9" key="1">
    <citation type="submission" date="2021-12" db="EMBL/GenBank/DDBJ databases">
        <authorList>
            <person name="King R."/>
        </authorList>
    </citation>
    <scope>NUCLEOTIDE SEQUENCE</scope>
</reference>
<evidence type="ECO:0000256" key="2">
    <source>
        <dbReference type="ARBA" id="ARBA00022692"/>
    </source>
</evidence>
<feature type="transmembrane region" description="Helical" evidence="7">
    <location>
        <begin position="60"/>
        <end position="79"/>
    </location>
</feature>
<evidence type="ECO:0000313" key="9">
    <source>
        <dbReference type="EMBL" id="CAH0549258.1"/>
    </source>
</evidence>
<feature type="transmembrane region" description="Helical" evidence="7">
    <location>
        <begin position="342"/>
        <end position="363"/>
    </location>
</feature>
<dbReference type="InterPro" id="IPR036259">
    <property type="entry name" value="MFS_trans_sf"/>
</dbReference>